<accession>A0A6J5KZ75</accession>
<gene>
    <name evidence="1" type="ORF">UFOVP58_92</name>
</gene>
<evidence type="ECO:0000313" key="1">
    <source>
        <dbReference type="EMBL" id="CAB4125249.1"/>
    </source>
</evidence>
<reference evidence="1" key="1">
    <citation type="submission" date="2020-04" db="EMBL/GenBank/DDBJ databases">
        <authorList>
            <person name="Chiriac C."/>
            <person name="Salcher M."/>
            <person name="Ghai R."/>
            <person name="Kavagutti S V."/>
        </authorList>
    </citation>
    <scope>NUCLEOTIDE SEQUENCE</scope>
</reference>
<dbReference type="EMBL" id="LR796186">
    <property type="protein sequence ID" value="CAB4125249.1"/>
    <property type="molecule type" value="Genomic_DNA"/>
</dbReference>
<sequence>MNKRIQELKDQCYIPIADRVGDTEYDMEKFATLIVRWCGSFTDPVTRNLMMIYFGVEE</sequence>
<proteinExistence type="predicted"/>
<protein>
    <submittedName>
        <fullName evidence="1">Uncharacterized protein</fullName>
    </submittedName>
</protein>
<name>A0A6J5KZ75_9CAUD</name>
<organism evidence="1">
    <name type="scientific">uncultured Caudovirales phage</name>
    <dbReference type="NCBI Taxonomy" id="2100421"/>
    <lineage>
        <taxon>Viruses</taxon>
        <taxon>Duplodnaviria</taxon>
        <taxon>Heunggongvirae</taxon>
        <taxon>Uroviricota</taxon>
        <taxon>Caudoviricetes</taxon>
        <taxon>Peduoviridae</taxon>
        <taxon>Maltschvirus</taxon>
        <taxon>Maltschvirus maltsch</taxon>
    </lineage>
</organism>